<dbReference type="InterPro" id="IPR017972">
    <property type="entry name" value="Cyt_P450_CS"/>
</dbReference>
<dbReference type="InterPro" id="IPR002401">
    <property type="entry name" value="Cyt_P450_E_grp-I"/>
</dbReference>
<evidence type="ECO:0000256" key="3">
    <source>
        <dbReference type="ARBA" id="ARBA00022989"/>
    </source>
</evidence>
<keyword evidence="5" id="KW-0503">Monooxygenase</keyword>
<dbReference type="Gene3D" id="1.10.630.10">
    <property type="entry name" value="Cytochrome P450"/>
    <property type="match status" value="1"/>
</dbReference>
<keyword evidence="4 5" id="KW-0349">Heme</keyword>
<dbReference type="InterPro" id="IPR001128">
    <property type="entry name" value="Cyt_P450"/>
</dbReference>
<name>A0A0E0IQ11_ORYNI</name>
<dbReference type="GO" id="GO:0016705">
    <property type="term" value="F:oxidoreductase activity, acting on paired donors, with incorporation or reduction of molecular oxygen"/>
    <property type="evidence" value="ECO:0007669"/>
    <property type="project" value="InterPro"/>
</dbReference>
<proteinExistence type="inferred from homology"/>
<keyword evidence="2" id="KW-0812">Transmembrane</keyword>
<keyword evidence="5" id="KW-0560">Oxidoreductase</keyword>
<evidence type="ECO:0008006" key="9">
    <source>
        <dbReference type="Google" id="ProtNLM"/>
    </source>
</evidence>
<dbReference type="GO" id="GO:0005506">
    <property type="term" value="F:iron ion binding"/>
    <property type="evidence" value="ECO:0007669"/>
    <property type="project" value="InterPro"/>
</dbReference>
<keyword evidence="4 5" id="KW-0479">Metal-binding</keyword>
<dbReference type="AlphaFoldDB" id="A0A0E0IQ11"/>
<keyword evidence="4 5" id="KW-0408">Iron</keyword>
<keyword evidence="8" id="KW-1185">Reference proteome</keyword>
<keyword evidence="3" id="KW-1133">Transmembrane helix</keyword>
<evidence type="ECO:0000313" key="8">
    <source>
        <dbReference type="Proteomes" id="UP000006591"/>
    </source>
</evidence>
<dbReference type="PRINTS" id="PR00463">
    <property type="entry name" value="EP450I"/>
</dbReference>
<dbReference type="PROSITE" id="PS00086">
    <property type="entry name" value="CYTOCHROME_P450"/>
    <property type="match status" value="1"/>
</dbReference>
<organism evidence="7">
    <name type="scientific">Oryza nivara</name>
    <name type="common">Indian wild rice</name>
    <name type="synonym">Oryza sativa f. spontanea</name>
    <dbReference type="NCBI Taxonomy" id="4536"/>
    <lineage>
        <taxon>Eukaryota</taxon>
        <taxon>Viridiplantae</taxon>
        <taxon>Streptophyta</taxon>
        <taxon>Embryophyta</taxon>
        <taxon>Tracheophyta</taxon>
        <taxon>Spermatophyta</taxon>
        <taxon>Magnoliopsida</taxon>
        <taxon>Liliopsida</taxon>
        <taxon>Poales</taxon>
        <taxon>Poaceae</taxon>
        <taxon>BOP clade</taxon>
        <taxon>Oryzoideae</taxon>
        <taxon>Oryzeae</taxon>
        <taxon>Oryzinae</taxon>
        <taxon>Oryza</taxon>
    </lineage>
</organism>
<dbReference type="OMA" id="EWIPGMA"/>
<dbReference type="PANTHER" id="PTHR47950:SF48">
    <property type="entry name" value="CYTOCHROME P450 FAMILY PROTEIN, EXPRESSED"/>
    <property type="match status" value="1"/>
</dbReference>
<evidence type="ECO:0000313" key="7">
    <source>
        <dbReference type="EnsemblPlants" id="ONIVA10G03680.1"/>
    </source>
</evidence>
<keyword evidence="3" id="KW-0472">Membrane</keyword>
<dbReference type="FunFam" id="1.10.630.10:FF:000163">
    <property type="entry name" value="Geraniol 8-hydroxylase"/>
    <property type="match status" value="1"/>
</dbReference>
<dbReference type="InterPro" id="IPR036396">
    <property type="entry name" value="Cyt_P450_sf"/>
</dbReference>
<comment type="similarity">
    <text evidence="1 5">Belongs to the cytochrome P450 family.</text>
</comment>
<reference evidence="7" key="1">
    <citation type="submission" date="2015-04" db="UniProtKB">
        <authorList>
            <consortium name="EnsemblPlants"/>
        </authorList>
    </citation>
    <scope>IDENTIFICATION</scope>
    <source>
        <strain evidence="7">SL10</strain>
    </source>
</reference>
<dbReference type="Pfam" id="PF00067">
    <property type="entry name" value="p450"/>
    <property type="match status" value="2"/>
</dbReference>
<dbReference type="Gramene" id="ONIVA10G03680.1">
    <property type="protein sequence ID" value="ONIVA10G03680.1"/>
    <property type="gene ID" value="ONIVA10G03680"/>
</dbReference>
<dbReference type="GO" id="GO:0004497">
    <property type="term" value="F:monooxygenase activity"/>
    <property type="evidence" value="ECO:0007669"/>
    <property type="project" value="UniProtKB-KW"/>
</dbReference>
<evidence type="ECO:0000256" key="5">
    <source>
        <dbReference type="RuleBase" id="RU000461"/>
    </source>
</evidence>
<dbReference type="eggNOG" id="KOG0156">
    <property type="taxonomic scope" value="Eukaryota"/>
</dbReference>
<evidence type="ECO:0000256" key="4">
    <source>
        <dbReference type="PIRSR" id="PIRSR602401-1"/>
    </source>
</evidence>
<comment type="cofactor">
    <cofactor evidence="4">
        <name>heme</name>
        <dbReference type="ChEBI" id="CHEBI:30413"/>
    </cofactor>
</comment>
<dbReference type="STRING" id="4536.A0A0E0IQ11"/>
<dbReference type="Proteomes" id="UP000006591">
    <property type="component" value="Chromosome 10"/>
</dbReference>
<dbReference type="FunFam" id="1.10.630.10:FF:000139">
    <property type="entry name" value="7-ethoxycoumarin O-deethylase"/>
    <property type="match status" value="1"/>
</dbReference>
<dbReference type="EnsemblPlants" id="ONIVA10G03680.1">
    <property type="protein sequence ID" value="ONIVA10G03680.1"/>
    <property type="gene ID" value="ONIVA10G03680"/>
</dbReference>
<dbReference type="PANTHER" id="PTHR47950">
    <property type="entry name" value="CYTOCHROME P450, FAMILY 76, SUBFAMILY C, POLYPEPTIDE 5-RELATED"/>
    <property type="match status" value="1"/>
</dbReference>
<dbReference type="HOGENOM" id="CLU_001570_4_2_1"/>
<evidence type="ECO:0000256" key="6">
    <source>
        <dbReference type="SAM" id="MobiDB-lite"/>
    </source>
</evidence>
<sequence>MAALLPWLPWLLAALLSVYLLDLLAHSRRRLPPGPRPLPLIGSLHLLGDRPHRSLAGLAKMYGPLMSLRLGAVTTVVVSSPDVAREFLQRHDAAFASRSVPDATGDHATNSVAWLPNSPRWRALRRIMAAELFAPHRLDALRRLRREKVQELVDHVARLAEREGGAAAVDVGRVAFATSLNLLSSTIFSRNLTSLDDHGESMEFKEVVVEIMEAGGCPNVSDFFPAIAAADLQGWRRRMACLFARLHRVFDAVVEERLSERDAGEARKGDFLDVLLDVAARDNDSAGLDRDTLRAPPGAPAGRGATHLAVSRTRRSPPGHLHPSHSIPPSPLDLFAAGSDTSSSIVEWAIAELMRNPLCMIRACDELSQAIGSGTNIEESDIGQLPYLQAVVKETFRLHPPVPLLLPRQAETTTNIAGYTIPKGARVFVNVWAIGRHKDTWSQPEKFMPERFFERNIDFRGVHFELIPFGAGRRICPGLPLANRMVHLVLGSLLNQFKWNLPVDIERNGIDMSEKFGLTLVKAIPLCALVTPISVESGDH</sequence>
<dbReference type="PRINTS" id="PR00385">
    <property type="entry name" value="P450"/>
</dbReference>
<reference evidence="7" key="2">
    <citation type="submission" date="2018-04" db="EMBL/GenBank/DDBJ databases">
        <title>OnivRS2 (Oryza nivara Reference Sequence Version 2).</title>
        <authorList>
            <person name="Zhang J."/>
            <person name="Kudrna D."/>
            <person name="Lee S."/>
            <person name="Talag J."/>
            <person name="Rajasekar S."/>
            <person name="Welchert J."/>
            <person name="Hsing Y.-I."/>
            <person name="Wing R.A."/>
        </authorList>
    </citation>
    <scope>NUCLEOTIDE SEQUENCE [LARGE SCALE GENOMIC DNA]</scope>
</reference>
<protein>
    <recommendedName>
        <fullName evidence="9">Cytochrome P450</fullName>
    </recommendedName>
</protein>
<dbReference type="SUPFAM" id="SSF48264">
    <property type="entry name" value="Cytochrome P450"/>
    <property type="match status" value="1"/>
</dbReference>
<evidence type="ECO:0000256" key="1">
    <source>
        <dbReference type="ARBA" id="ARBA00010617"/>
    </source>
</evidence>
<dbReference type="CDD" id="cd11073">
    <property type="entry name" value="CYP76-like"/>
    <property type="match status" value="1"/>
</dbReference>
<feature type="compositionally biased region" description="Low complexity" evidence="6">
    <location>
        <begin position="294"/>
        <end position="305"/>
    </location>
</feature>
<accession>A0A0E0IQ11</accession>
<dbReference type="GO" id="GO:0020037">
    <property type="term" value="F:heme binding"/>
    <property type="evidence" value="ECO:0007669"/>
    <property type="project" value="InterPro"/>
</dbReference>
<feature type="region of interest" description="Disordered" evidence="6">
    <location>
        <begin position="286"/>
        <end position="328"/>
    </location>
</feature>
<feature type="binding site" description="axial binding residue" evidence="4">
    <location>
        <position position="476"/>
    </location>
    <ligand>
        <name>heme</name>
        <dbReference type="ChEBI" id="CHEBI:30413"/>
    </ligand>
    <ligandPart>
        <name>Fe</name>
        <dbReference type="ChEBI" id="CHEBI:18248"/>
    </ligandPart>
</feature>
<evidence type="ECO:0000256" key="2">
    <source>
        <dbReference type="ARBA" id="ARBA00022692"/>
    </source>
</evidence>